<protein>
    <recommendedName>
        <fullName evidence="1">HNH domain-containing protein</fullName>
    </recommendedName>
</protein>
<dbReference type="Gene3D" id="1.10.30.50">
    <property type="match status" value="1"/>
</dbReference>
<proteinExistence type="predicted"/>
<accession>A0A0F9HJE4</accession>
<feature type="domain" description="HNH" evidence="1">
    <location>
        <begin position="92"/>
        <end position="132"/>
    </location>
</feature>
<comment type="caution">
    <text evidence="2">The sequence shown here is derived from an EMBL/GenBank/DDBJ whole genome shotgun (WGS) entry which is preliminary data.</text>
</comment>
<dbReference type="GO" id="GO:0008270">
    <property type="term" value="F:zinc ion binding"/>
    <property type="evidence" value="ECO:0007669"/>
    <property type="project" value="InterPro"/>
</dbReference>
<dbReference type="AlphaFoldDB" id="A0A0F9HJE4"/>
<organism evidence="2">
    <name type="scientific">marine sediment metagenome</name>
    <dbReference type="NCBI Taxonomy" id="412755"/>
    <lineage>
        <taxon>unclassified sequences</taxon>
        <taxon>metagenomes</taxon>
        <taxon>ecological metagenomes</taxon>
    </lineage>
</organism>
<evidence type="ECO:0000259" key="1">
    <source>
        <dbReference type="Pfam" id="PF01844"/>
    </source>
</evidence>
<reference evidence="2" key="1">
    <citation type="journal article" date="2015" name="Nature">
        <title>Complex archaea that bridge the gap between prokaryotes and eukaryotes.</title>
        <authorList>
            <person name="Spang A."/>
            <person name="Saw J.H."/>
            <person name="Jorgensen S.L."/>
            <person name="Zaremba-Niedzwiedzka K."/>
            <person name="Martijn J."/>
            <person name="Lind A.E."/>
            <person name="van Eijk R."/>
            <person name="Schleper C."/>
            <person name="Guy L."/>
            <person name="Ettema T.J."/>
        </authorList>
    </citation>
    <scope>NUCLEOTIDE SEQUENCE</scope>
</reference>
<evidence type="ECO:0000313" key="2">
    <source>
        <dbReference type="EMBL" id="KKM03282.1"/>
    </source>
</evidence>
<dbReference type="GO" id="GO:0004519">
    <property type="term" value="F:endonuclease activity"/>
    <property type="evidence" value="ECO:0007669"/>
    <property type="project" value="InterPro"/>
</dbReference>
<sequence length="136" mass="16247">MRNLRKKKSQSPEAKLRRALRSFYYLFFVKFKDATKERKIQTLKFFAQKRFGTVPKEQLESKRKKFNKQLSNENGTILRYKGREGKIIIVECKVCELNNSYVRHHIIQLQNGGHNGRKNRIALCEKCHNEVHPWLN</sequence>
<dbReference type="EMBL" id="LAZR01016719">
    <property type="protein sequence ID" value="KKM03282.1"/>
    <property type="molecule type" value="Genomic_DNA"/>
</dbReference>
<gene>
    <name evidence="2" type="ORF">LCGC14_1775950</name>
</gene>
<dbReference type="InterPro" id="IPR003615">
    <property type="entry name" value="HNH_nuc"/>
</dbReference>
<dbReference type="InterPro" id="IPR002711">
    <property type="entry name" value="HNH"/>
</dbReference>
<name>A0A0F9HJE4_9ZZZZ</name>
<dbReference type="CDD" id="cd00085">
    <property type="entry name" value="HNHc"/>
    <property type="match status" value="1"/>
</dbReference>
<dbReference type="Pfam" id="PF01844">
    <property type="entry name" value="HNH"/>
    <property type="match status" value="1"/>
</dbReference>
<dbReference type="GO" id="GO:0003676">
    <property type="term" value="F:nucleic acid binding"/>
    <property type="evidence" value="ECO:0007669"/>
    <property type="project" value="InterPro"/>
</dbReference>